<dbReference type="PANTHER" id="PTHR28047">
    <property type="entry name" value="PROTEIN DCG1"/>
    <property type="match status" value="1"/>
</dbReference>
<sequence length="252" mass="25946">MAISPADDSKVRILCITPISTTDITASLAQLHPPTSDLDIAFIDGRGLANCPPAINDDDQAAGSAAAILPRAIEHIRSSAVDAVLVCCFSDHPLVAALARTFPGLPVTGILQAALQEATAHGGRFGIVTTSLAWEPALTRSVEDLGFAAHSAGVVSTGLGVLELGDLERRTVVDRIVESCAPLVEGGAGSIILGCAGMAPLEQDIRAALPPGVITVDGVRAGIEILTRLARGRPRAERAAKPSQEAEITCEV</sequence>
<dbReference type="GO" id="GO:0047661">
    <property type="term" value="F:amino-acid racemase activity"/>
    <property type="evidence" value="ECO:0007669"/>
    <property type="project" value="InterPro"/>
</dbReference>
<dbReference type="Proteomes" id="UP000652219">
    <property type="component" value="Unassembled WGS sequence"/>
</dbReference>
<dbReference type="EMBL" id="WIGN01000157">
    <property type="protein sequence ID" value="KAF6806504.1"/>
    <property type="molecule type" value="Genomic_DNA"/>
</dbReference>
<dbReference type="AlphaFoldDB" id="A0A8H6J4R2"/>
<dbReference type="Gene3D" id="3.40.50.12500">
    <property type="match status" value="1"/>
</dbReference>
<organism evidence="2 3">
    <name type="scientific">Colletotrichum sojae</name>
    <dbReference type="NCBI Taxonomy" id="2175907"/>
    <lineage>
        <taxon>Eukaryota</taxon>
        <taxon>Fungi</taxon>
        <taxon>Dikarya</taxon>
        <taxon>Ascomycota</taxon>
        <taxon>Pezizomycotina</taxon>
        <taxon>Sordariomycetes</taxon>
        <taxon>Hypocreomycetidae</taxon>
        <taxon>Glomerellales</taxon>
        <taxon>Glomerellaceae</taxon>
        <taxon>Colletotrichum</taxon>
        <taxon>Colletotrichum orchidearum species complex</taxon>
    </lineage>
</organism>
<accession>A0A8H6J4R2</accession>
<evidence type="ECO:0000256" key="1">
    <source>
        <dbReference type="ARBA" id="ARBA00038414"/>
    </source>
</evidence>
<keyword evidence="3" id="KW-1185">Reference proteome</keyword>
<dbReference type="InterPro" id="IPR015942">
    <property type="entry name" value="Asp/Glu/hydantoin_racemase"/>
</dbReference>
<evidence type="ECO:0000313" key="3">
    <source>
        <dbReference type="Proteomes" id="UP000652219"/>
    </source>
</evidence>
<evidence type="ECO:0000313" key="2">
    <source>
        <dbReference type="EMBL" id="KAF6806504.1"/>
    </source>
</evidence>
<dbReference type="Pfam" id="PF01177">
    <property type="entry name" value="Asp_Glu_race"/>
    <property type="match status" value="1"/>
</dbReference>
<dbReference type="InterPro" id="IPR053714">
    <property type="entry name" value="Iso_Racemase_Enz_sf"/>
</dbReference>
<comment type="similarity">
    <text evidence="1">Belongs to the HyuE racemase family.</text>
</comment>
<dbReference type="InterPro" id="IPR052186">
    <property type="entry name" value="Hydantoin_racemase-like"/>
</dbReference>
<dbReference type="PANTHER" id="PTHR28047:SF5">
    <property type="entry name" value="PROTEIN DCG1"/>
    <property type="match status" value="1"/>
</dbReference>
<comment type="caution">
    <text evidence="2">The sequence shown here is derived from an EMBL/GenBank/DDBJ whole genome shotgun (WGS) entry which is preliminary data.</text>
</comment>
<gene>
    <name evidence="2" type="ORF">CSOJ01_08786</name>
</gene>
<name>A0A8H6J4R2_9PEZI</name>
<protein>
    <submittedName>
        <fullName evidence="2">Hydantoin racemase</fullName>
    </submittedName>
</protein>
<proteinExistence type="inferred from homology"/>
<reference evidence="2 3" key="1">
    <citation type="journal article" date="2020" name="Phytopathology">
        <title>Genome Sequence Resources of Colletotrichum truncatum, C. plurivorum, C. musicola, and C. sojae: Four Species Pathogenic to Soybean (Glycine max).</title>
        <authorList>
            <person name="Rogerio F."/>
            <person name="Boufleur T.R."/>
            <person name="Ciampi-Guillardi M."/>
            <person name="Sukno S.A."/>
            <person name="Thon M.R."/>
            <person name="Massola Junior N.S."/>
            <person name="Baroncelli R."/>
        </authorList>
    </citation>
    <scope>NUCLEOTIDE SEQUENCE [LARGE SCALE GENOMIC DNA]</scope>
    <source>
        <strain evidence="2 3">LFN0009</strain>
    </source>
</reference>